<dbReference type="PANTHER" id="PTHR22999">
    <property type="entry name" value="PX SERINE/THREONINE KINASE PXK"/>
    <property type="match status" value="1"/>
</dbReference>
<evidence type="ECO:0000256" key="4">
    <source>
        <dbReference type="SAM" id="Phobius"/>
    </source>
</evidence>
<dbReference type="InterPro" id="IPR051837">
    <property type="entry name" value="SortingNexin/PXDomain-PKLike"/>
</dbReference>
<feature type="domain" description="PX" evidence="5">
    <location>
        <begin position="538"/>
        <end position="650"/>
    </location>
</feature>
<dbReference type="Pfam" id="PF00787">
    <property type="entry name" value="PX"/>
    <property type="match status" value="1"/>
</dbReference>
<feature type="domain" description="PXA" evidence="6">
    <location>
        <begin position="103"/>
        <end position="286"/>
    </location>
</feature>
<dbReference type="AlphaFoldDB" id="A0A2P2L9U5"/>
<dbReference type="SMART" id="SM00313">
    <property type="entry name" value="PXA"/>
    <property type="match status" value="1"/>
</dbReference>
<evidence type="ECO:0000259" key="6">
    <source>
        <dbReference type="PROSITE" id="PS51207"/>
    </source>
</evidence>
<dbReference type="PANTHER" id="PTHR22999:SF23">
    <property type="entry name" value="SORTING NEXIN-16"/>
    <property type="match status" value="1"/>
</dbReference>
<evidence type="ECO:0000256" key="1">
    <source>
        <dbReference type="ARBA" id="ARBA00004496"/>
    </source>
</evidence>
<keyword evidence="4" id="KW-0812">Transmembrane</keyword>
<dbReference type="Pfam" id="PF02194">
    <property type="entry name" value="PXA"/>
    <property type="match status" value="1"/>
</dbReference>
<keyword evidence="2" id="KW-0963">Cytoplasm</keyword>
<organism evidence="7">
    <name type="scientific">Rhizophora mucronata</name>
    <name type="common">Asiatic mangrove</name>
    <dbReference type="NCBI Taxonomy" id="61149"/>
    <lineage>
        <taxon>Eukaryota</taxon>
        <taxon>Viridiplantae</taxon>
        <taxon>Streptophyta</taxon>
        <taxon>Embryophyta</taxon>
        <taxon>Tracheophyta</taxon>
        <taxon>Spermatophyta</taxon>
        <taxon>Magnoliopsida</taxon>
        <taxon>eudicotyledons</taxon>
        <taxon>Gunneridae</taxon>
        <taxon>Pentapetalae</taxon>
        <taxon>rosids</taxon>
        <taxon>fabids</taxon>
        <taxon>Malpighiales</taxon>
        <taxon>Rhizophoraceae</taxon>
        <taxon>Rhizophora</taxon>
    </lineage>
</organism>
<protein>
    <submittedName>
        <fullName evidence="7">Uncharacterized protein LOC8275559 isoform X1</fullName>
    </submittedName>
</protein>
<reference evidence="7" key="1">
    <citation type="submission" date="2018-02" db="EMBL/GenBank/DDBJ databases">
        <title>Rhizophora mucronata_Transcriptome.</title>
        <authorList>
            <person name="Meera S.P."/>
            <person name="Sreeshan A."/>
            <person name="Augustine A."/>
        </authorList>
    </citation>
    <scope>NUCLEOTIDE SEQUENCE</scope>
    <source>
        <tissue evidence="7">Leaf</tissue>
    </source>
</reference>
<comment type="subcellular location">
    <subcellularLocation>
        <location evidence="1">Cytoplasm</location>
    </subcellularLocation>
</comment>
<proteinExistence type="predicted"/>
<accession>A0A2P2L9U5</accession>
<evidence type="ECO:0000259" key="5">
    <source>
        <dbReference type="PROSITE" id="PS50195"/>
    </source>
</evidence>
<name>A0A2P2L9U5_RHIMU</name>
<evidence type="ECO:0000256" key="2">
    <source>
        <dbReference type="ARBA" id="ARBA00022490"/>
    </source>
</evidence>
<dbReference type="GO" id="GO:0035091">
    <property type="term" value="F:phosphatidylinositol binding"/>
    <property type="evidence" value="ECO:0007669"/>
    <property type="project" value="InterPro"/>
</dbReference>
<evidence type="ECO:0000313" key="7">
    <source>
        <dbReference type="EMBL" id="MBX14756.1"/>
    </source>
</evidence>
<dbReference type="Gene3D" id="3.30.1520.10">
    <property type="entry name" value="Phox-like domain"/>
    <property type="match status" value="1"/>
</dbReference>
<dbReference type="InterPro" id="IPR036871">
    <property type="entry name" value="PX_dom_sf"/>
</dbReference>
<sequence>METIQDLIEEAKLRALWWAVCIFAVTYFLSHTSSSMWMNLPISILLAVALRVLFNEVEFKRKPQTAVRPQSYLSHLEKKQMSVNDSRLSSAPPPPRWKRKIDSPIVEAAINEFMDMVLKDFVVDLWYSEITPDKEAPELMRSVIMDALGEISARVKEINLVDLLTRDIVDLIGDHLDLFRRNQASIGVDVMGTLSTEERDDRLKYHLMVSKELHPALISPESEYKFLQRIVGGVIALVLRPREAQCPLVRTIARELVTCLVLQPVMNLVSPVYINQVIESILVAIKDGSMEEGGGERIAIFDNKRNYQGTGMTSANIDTHGEKVFDHSSYQKEALQPRPADWARLLEAATQRRAEVLTPENLENMWTKGRNYKKKENKIVKAGVLQPLAKSRETLGASPVTMLGKELLTENTVLSTRKDDRAVNLRPRLSADSLLSTLGNDGKQFTQDEELPFERERANHEIDSSSNLTLNENRTRLKRSNSASALKALPDNKKVFTGQVGGPIISEFYSADIGRHNEDHNVKNVSDIVIRNEGHHLPKLKCRVMGAYFEKLGSKSFAVYSIAVTDAENRTWFVKRRYRNFERLHRHLKDIPNYTLHLPPKRIFSSSTEDAFVHQRCIQLDKYLQDLLSIANVAEQHEVWDFLSVSSKNYSFGKASSVMRTLAVNVDDAVDDLVRQVKGVSDGFKRKVVGSSSALYETNALVYRGNMSWHADDMNGRIWRQEGSDTMNSFSDGEENHNQEDHGEEEVGSSQHAYHYHSDNELNSKGSPPRTINCFEEFKTLVSDEKINLDSKPEWNNQGGFPSTSSSVIANYVEDPVGMPPEVPVSSQFQNLSPLV</sequence>
<evidence type="ECO:0000256" key="3">
    <source>
        <dbReference type="SAM" id="MobiDB-lite"/>
    </source>
</evidence>
<dbReference type="CDD" id="cd06872">
    <property type="entry name" value="PX_SNX19_like_plant"/>
    <property type="match status" value="1"/>
</dbReference>
<feature type="region of interest" description="Disordered" evidence="3">
    <location>
        <begin position="723"/>
        <end position="750"/>
    </location>
</feature>
<dbReference type="EMBL" id="GGEC01034272">
    <property type="protein sequence ID" value="MBX14756.1"/>
    <property type="molecule type" value="Transcribed_RNA"/>
</dbReference>
<feature type="transmembrane region" description="Helical" evidence="4">
    <location>
        <begin position="12"/>
        <end position="30"/>
    </location>
</feature>
<dbReference type="PROSITE" id="PS50195">
    <property type="entry name" value="PX"/>
    <property type="match status" value="1"/>
</dbReference>
<dbReference type="PROSITE" id="PS51207">
    <property type="entry name" value="PXA"/>
    <property type="match status" value="1"/>
</dbReference>
<dbReference type="InterPro" id="IPR003114">
    <property type="entry name" value="Phox_assoc"/>
</dbReference>
<dbReference type="SUPFAM" id="SSF64268">
    <property type="entry name" value="PX domain"/>
    <property type="match status" value="1"/>
</dbReference>
<dbReference type="GO" id="GO:0005768">
    <property type="term" value="C:endosome"/>
    <property type="evidence" value="ECO:0007669"/>
    <property type="project" value="UniProtKB-ARBA"/>
</dbReference>
<dbReference type="InterPro" id="IPR001683">
    <property type="entry name" value="PX_dom"/>
</dbReference>
<dbReference type="SMART" id="SM00312">
    <property type="entry name" value="PX"/>
    <property type="match status" value="1"/>
</dbReference>
<keyword evidence="4" id="KW-1133">Transmembrane helix</keyword>
<keyword evidence="4" id="KW-0472">Membrane</keyword>
<dbReference type="GO" id="GO:0016020">
    <property type="term" value="C:membrane"/>
    <property type="evidence" value="ECO:0007669"/>
    <property type="project" value="UniProtKB-ARBA"/>
</dbReference>